<protein>
    <submittedName>
        <fullName evidence="1">Uncharacterized protein</fullName>
    </submittedName>
</protein>
<dbReference type="Proteomes" id="UP000223559">
    <property type="component" value="Chromosome"/>
</dbReference>
<proteinExistence type="predicted"/>
<dbReference type="KEGG" id="lcy:LC20004_14065"/>
<evidence type="ECO:0000313" key="1">
    <source>
        <dbReference type="EMBL" id="ATO44954.1"/>
    </source>
</evidence>
<keyword evidence="2" id="KW-1185">Reference proteome</keyword>
<dbReference type="AlphaFoldDB" id="A0A2D1KS66"/>
<dbReference type="EMBL" id="CP017697">
    <property type="protein sequence ID" value="ATO44954.1"/>
    <property type="molecule type" value="Genomic_DNA"/>
</dbReference>
<evidence type="ECO:0000313" key="2">
    <source>
        <dbReference type="Proteomes" id="UP000223559"/>
    </source>
</evidence>
<reference evidence="1 2" key="1">
    <citation type="submission" date="2016-10" db="EMBL/GenBank/DDBJ databases">
        <title>The whole genome sequencing and assembly of L. cotyniformis subsp. torquens DSM 20004 strain.</title>
        <authorList>
            <person name="Park M.-K."/>
            <person name="Lee Y.-J."/>
            <person name="Yi H."/>
            <person name="Bahn Y.-S."/>
            <person name="Kim J.F."/>
            <person name="Lee D.-W."/>
        </authorList>
    </citation>
    <scope>NUCLEOTIDE SEQUENCE [LARGE SCALE GENOMIC DNA]</scope>
    <source>
        <strain evidence="1 2">DSM 20004</strain>
    </source>
</reference>
<name>A0A2D1KS66_9LACO</name>
<organism evidence="1 2">
    <name type="scientific">Loigolactobacillus coryniformis subsp. torquens DSM 20004 = KCTC 3535</name>
    <dbReference type="NCBI Taxonomy" id="1423822"/>
    <lineage>
        <taxon>Bacteria</taxon>
        <taxon>Bacillati</taxon>
        <taxon>Bacillota</taxon>
        <taxon>Bacilli</taxon>
        <taxon>Lactobacillales</taxon>
        <taxon>Lactobacillaceae</taxon>
        <taxon>Loigolactobacillus</taxon>
    </lineage>
</organism>
<gene>
    <name evidence="1" type="ORF">LC20004_14065</name>
</gene>
<accession>A0A2D1KS66</accession>
<sequence>MLKKRIRFSCINFSIFLILIIQVNFFDIFPSNDFLMNLNSDTNKYLLLIVLLFFAIIKVFTAKHYTHPNQYFQGSTIFFGCSVITIIILSTFSYNQSMQTSFINGYYYLIFPLIYYIYGTHLIDKQNFLDFQKIVTSIGSIEAFIYIINSRFINFLNPVAAIDVSNAASGRSVMGFTRYQSPADFVFFASILLSVTILLKIRKINISFYILQLIMLSYIFFVSQVRTYFLISIAFLLVILGAFLIKRFGYLIPIVGLIFIIIFLGILYLIIDKLGFFHGDRISSMLVRTEAIPYYLSQMFKNIIFGIGFPDVHSNYYLIHGFSNIYGASLFYIEDTGIFGIIGVFGIMALIYLICFFKEIGKAMMMTKNKIQFGLVFIVLIGLFPTLIPLNATRIIFMGFYLIILDFICNYNM</sequence>
<dbReference type="RefSeq" id="WP_010014289.1">
    <property type="nucleotide sequence ID" value="NZ_AEOS01000284.1"/>
</dbReference>